<proteinExistence type="predicted"/>
<dbReference type="EMBL" id="RCTY01000033">
    <property type="protein sequence ID" value="ROU06499.1"/>
    <property type="molecule type" value="Genomic_DNA"/>
</dbReference>
<organism evidence="1 2">
    <name type="scientific">Lysobacter enzymogenes</name>
    <dbReference type="NCBI Taxonomy" id="69"/>
    <lineage>
        <taxon>Bacteria</taxon>
        <taxon>Pseudomonadati</taxon>
        <taxon>Pseudomonadota</taxon>
        <taxon>Gammaproteobacteria</taxon>
        <taxon>Lysobacterales</taxon>
        <taxon>Lysobacteraceae</taxon>
        <taxon>Lysobacter</taxon>
    </lineage>
</organism>
<evidence type="ECO:0000313" key="2">
    <source>
        <dbReference type="Proteomes" id="UP000275910"/>
    </source>
</evidence>
<dbReference type="AlphaFoldDB" id="A0A3N2RGE6"/>
<protein>
    <submittedName>
        <fullName evidence="1">Uncharacterized protein</fullName>
    </submittedName>
</protein>
<evidence type="ECO:0000313" key="1">
    <source>
        <dbReference type="EMBL" id="ROU06499.1"/>
    </source>
</evidence>
<gene>
    <name evidence="1" type="ORF">D9T17_13690</name>
</gene>
<name>A0A3N2RGE6_LYSEN</name>
<comment type="caution">
    <text evidence="1">The sequence shown here is derived from an EMBL/GenBank/DDBJ whole genome shotgun (WGS) entry which is preliminary data.</text>
</comment>
<reference evidence="1 2" key="1">
    <citation type="submission" date="2018-10" db="EMBL/GenBank/DDBJ databases">
        <title>The genome of Lysobacter enzymogenes OH11.</title>
        <authorList>
            <person name="Liu F."/>
            <person name="Zhao Y."/>
            <person name="Qian G."/>
            <person name="Chen Y."/>
            <person name="Xu H."/>
        </authorList>
    </citation>
    <scope>NUCLEOTIDE SEQUENCE [LARGE SCALE GENOMIC DNA]</scope>
    <source>
        <strain evidence="1 2">OH11</strain>
    </source>
</reference>
<accession>A0A3N2RGE6</accession>
<dbReference type="Proteomes" id="UP000275910">
    <property type="component" value="Unassembled WGS sequence"/>
</dbReference>
<sequence>MLAVYEIGRPLDPGRFDDFYAWVEHVHPECLRFKPSRSVVYWVGFWFEQECERLRMRRAGESLLDAAKNEDF</sequence>